<keyword evidence="3" id="KW-1185">Reference proteome</keyword>
<evidence type="ECO:0000313" key="3">
    <source>
        <dbReference type="Proteomes" id="UP001164761"/>
    </source>
</evidence>
<reference evidence="2" key="1">
    <citation type="submission" date="2022-08" db="EMBL/GenBank/DDBJ databases">
        <title>Alicyclobacillus fastidiosus DSM 17978, complete genome.</title>
        <authorList>
            <person name="Wang Q."/>
            <person name="Cai R."/>
            <person name="Wang Z."/>
        </authorList>
    </citation>
    <scope>NUCLEOTIDE SEQUENCE</scope>
    <source>
        <strain evidence="2">DSM 17978</strain>
        <plasmid evidence="2">unnamed1</plasmid>
    </source>
</reference>
<evidence type="ECO:0000256" key="1">
    <source>
        <dbReference type="SAM" id="Phobius"/>
    </source>
</evidence>
<gene>
    <name evidence="2" type="ORF">NZD89_28460</name>
</gene>
<keyword evidence="1" id="KW-0812">Transmembrane</keyword>
<dbReference type="EMBL" id="CP104068">
    <property type="protein sequence ID" value="WAH44792.1"/>
    <property type="molecule type" value="Genomic_DNA"/>
</dbReference>
<keyword evidence="2" id="KW-0614">Plasmid</keyword>
<feature type="transmembrane region" description="Helical" evidence="1">
    <location>
        <begin position="12"/>
        <end position="36"/>
    </location>
</feature>
<evidence type="ECO:0008006" key="4">
    <source>
        <dbReference type="Google" id="ProtNLM"/>
    </source>
</evidence>
<dbReference type="Proteomes" id="UP001164761">
    <property type="component" value="Plasmid unnamed1"/>
</dbReference>
<proteinExistence type="predicted"/>
<name>A0ABY6ZPL1_9BACL</name>
<protein>
    <recommendedName>
        <fullName evidence="4">Phage abortive infection protein</fullName>
    </recommendedName>
</protein>
<keyword evidence="1" id="KW-1133">Transmembrane helix</keyword>
<feature type="transmembrane region" description="Helical" evidence="1">
    <location>
        <begin position="48"/>
        <end position="76"/>
    </location>
</feature>
<sequence length="367" mass="42128">MMIVGDNLRKFLRAFGLVGGGILFAVLVVWLGPIIFRGHLTSVSSELNFIAFLATLVGGIMAAAGLIVALVSVLSFRALDERVENKFNQLAEQDEKARRTQTNSMFQGFASQLQSISTLDLYQSERFTEQALSLYPDLAGSRRQMALRFFRATEDAFISKYRDKTLPRGKVYFPETIQSDSYAHEAEKWLERAKQHGEDNDKYLTFCLAKLYGMRGRYDLMNEALAESIPHIENVHSQLFRLIATCAYSCDSEERLNKLASTINATTPMNMVEMFELLEIYKESWNTPFFLCRLKVNGLNLYKLPSLFMFRIYSNDQGEYRINFIGDDPYDIKRVPVEPDSEQWFTKEEAWNIISNEGWVLYAVSDE</sequence>
<accession>A0ABY6ZPL1</accession>
<dbReference type="RefSeq" id="WP_268008666.1">
    <property type="nucleotide sequence ID" value="NZ_BSUT01000003.1"/>
</dbReference>
<keyword evidence="1" id="KW-0472">Membrane</keyword>
<geneLocation type="plasmid" evidence="2 3">
    <name>unnamed1</name>
</geneLocation>
<organism evidence="2 3">
    <name type="scientific">Alicyclobacillus fastidiosus</name>
    <dbReference type="NCBI Taxonomy" id="392011"/>
    <lineage>
        <taxon>Bacteria</taxon>
        <taxon>Bacillati</taxon>
        <taxon>Bacillota</taxon>
        <taxon>Bacilli</taxon>
        <taxon>Bacillales</taxon>
        <taxon>Alicyclobacillaceae</taxon>
        <taxon>Alicyclobacillus</taxon>
    </lineage>
</organism>
<evidence type="ECO:0000313" key="2">
    <source>
        <dbReference type="EMBL" id="WAH44792.1"/>
    </source>
</evidence>